<evidence type="ECO:0000259" key="2">
    <source>
        <dbReference type="Pfam" id="PF25954"/>
    </source>
</evidence>
<gene>
    <name evidence="5" type="ORF">SAMN05443248_3234</name>
</gene>
<dbReference type="GO" id="GO:1990281">
    <property type="term" value="C:efflux pump complex"/>
    <property type="evidence" value="ECO:0007669"/>
    <property type="project" value="TreeGrafter"/>
</dbReference>
<dbReference type="Gene3D" id="2.40.50.100">
    <property type="match status" value="1"/>
</dbReference>
<dbReference type="PROSITE" id="PS51318">
    <property type="entry name" value="TAT"/>
    <property type="match status" value="1"/>
</dbReference>
<evidence type="ECO:0000259" key="3">
    <source>
        <dbReference type="Pfam" id="PF25967"/>
    </source>
</evidence>
<dbReference type="InterPro" id="IPR006143">
    <property type="entry name" value="RND_pump_MFP"/>
</dbReference>
<feature type="domain" description="CzcB-like barrel-sandwich hybrid" evidence="4">
    <location>
        <begin position="81"/>
        <end position="213"/>
    </location>
</feature>
<dbReference type="SUPFAM" id="SSF111369">
    <property type="entry name" value="HlyD-like secretion proteins"/>
    <property type="match status" value="1"/>
</dbReference>
<feature type="domain" description="Multidrug resistance protein MdtA-like C-terminal permuted SH3" evidence="3">
    <location>
        <begin position="308"/>
        <end position="363"/>
    </location>
</feature>
<dbReference type="InterPro" id="IPR006311">
    <property type="entry name" value="TAT_signal"/>
</dbReference>
<reference evidence="5 6" key="1">
    <citation type="submission" date="2016-11" db="EMBL/GenBank/DDBJ databases">
        <authorList>
            <person name="Jaros S."/>
            <person name="Januszkiewicz K."/>
            <person name="Wedrychowicz H."/>
        </authorList>
    </citation>
    <scope>NUCLEOTIDE SEQUENCE [LARGE SCALE GENOMIC DNA]</scope>
    <source>
        <strain evidence="5 6">GAS138</strain>
    </source>
</reference>
<organism evidence="5 6">
    <name type="scientific">Bradyrhizobium erythrophlei</name>
    <dbReference type="NCBI Taxonomy" id="1437360"/>
    <lineage>
        <taxon>Bacteria</taxon>
        <taxon>Pseudomonadati</taxon>
        <taxon>Pseudomonadota</taxon>
        <taxon>Alphaproteobacteria</taxon>
        <taxon>Hyphomicrobiales</taxon>
        <taxon>Nitrobacteraceae</taxon>
        <taxon>Bradyrhizobium</taxon>
    </lineage>
</organism>
<evidence type="ECO:0000313" key="5">
    <source>
        <dbReference type="EMBL" id="SHG97143.1"/>
    </source>
</evidence>
<dbReference type="Pfam" id="PF25967">
    <property type="entry name" value="RND-MFP_C"/>
    <property type="match status" value="1"/>
</dbReference>
<dbReference type="EMBL" id="LT670817">
    <property type="protein sequence ID" value="SHG97143.1"/>
    <property type="molecule type" value="Genomic_DNA"/>
</dbReference>
<dbReference type="Pfam" id="PF25973">
    <property type="entry name" value="BSH_CzcB"/>
    <property type="match status" value="1"/>
</dbReference>
<dbReference type="InterPro" id="IPR058792">
    <property type="entry name" value="Beta-barrel_RND_2"/>
</dbReference>
<dbReference type="InterPro" id="IPR058627">
    <property type="entry name" value="MdtA-like_C"/>
</dbReference>
<evidence type="ECO:0000313" key="6">
    <source>
        <dbReference type="Proteomes" id="UP000189796"/>
    </source>
</evidence>
<name>A0A1M5P7E3_9BRAD</name>
<dbReference type="Proteomes" id="UP000189796">
    <property type="component" value="Chromosome I"/>
</dbReference>
<protein>
    <submittedName>
        <fullName evidence="5">RND family efflux transporter, MFP subunit</fullName>
    </submittedName>
</protein>
<dbReference type="InterPro" id="IPR058647">
    <property type="entry name" value="BSH_CzcB-like"/>
</dbReference>
<dbReference type="Gene3D" id="2.40.30.170">
    <property type="match status" value="1"/>
</dbReference>
<feature type="domain" description="CusB-like beta-barrel" evidence="2">
    <location>
        <begin position="231"/>
        <end position="301"/>
    </location>
</feature>
<evidence type="ECO:0000259" key="4">
    <source>
        <dbReference type="Pfam" id="PF25973"/>
    </source>
</evidence>
<proteinExistence type="inferred from homology"/>
<dbReference type="Gene3D" id="2.40.420.20">
    <property type="match status" value="1"/>
</dbReference>
<accession>A0A1M5P7E3</accession>
<evidence type="ECO:0000256" key="1">
    <source>
        <dbReference type="ARBA" id="ARBA00009477"/>
    </source>
</evidence>
<dbReference type="PANTHER" id="PTHR30469">
    <property type="entry name" value="MULTIDRUG RESISTANCE PROTEIN MDTA"/>
    <property type="match status" value="1"/>
</dbReference>
<dbReference type="Gene3D" id="1.10.287.470">
    <property type="entry name" value="Helix hairpin bin"/>
    <property type="match status" value="1"/>
</dbReference>
<dbReference type="NCBIfam" id="TIGR01730">
    <property type="entry name" value="RND_mfp"/>
    <property type="match status" value="1"/>
</dbReference>
<dbReference type="AlphaFoldDB" id="A0A1M5P7E3"/>
<comment type="similarity">
    <text evidence="1">Belongs to the membrane fusion protein (MFP) (TC 8.A.1) family.</text>
</comment>
<dbReference type="RefSeq" id="WP_079602234.1">
    <property type="nucleotide sequence ID" value="NZ_LT670817.1"/>
</dbReference>
<dbReference type="PANTHER" id="PTHR30469:SF37">
    <property type="entry name" value="RAGD PROTEIN"/>
    <property type="match status" value="1"/>
</dbReference>
<sequence length="397" mass="42079">MSSEDVKAPSRRSLLTAATAAVLLAAVVVGYGFVNRAQSKQEVEDWTAAASVPTVALAQSIPQSPTQTLTLPGNIQPFNRAEIFARVNGYLKSWDHDIGSQVKSGEVLATIDAPDLDQQLGQAKATLASVRANHQIASLTASRNNILLQKQIVAQQLADQTTADEKAKEAVVDANEANVRQLEAMQSFKTLAAPFDGVVTARNVELGMLINSGGSGQPLFEVSDLHRIRLYVQVPQSFSAALTVGMKAKFGMPQYPGVQFDATLSHISKAINQASHSMQVELQADNADGKFFGGSYCIVHFEIPTDANLVKIPSTALVTGNQGTQVATIDGNNKVVFKRVQLGRDLGDSVEVLAGLSPSDRIIDNPPETLTTGDAVRVAGATPQSAGVVSRASTARH</sequence>
<dbReference type="OrthoDB" id="9806939at2"/>
<dbReference type="Pfam" id="PF25954">
    <property type="entry name" value="Beta-barrel_RND_2"/>
    <property type="match status" value="1"/>
</dbReference>
<dbReference type="GO" id="GO:0015562">
    <property type="term" value="F:efflux transmembrane transporter activity"/>
    <property type="evidence" value="ECO:0007669"/>
    <property type="project" value="TreeGrafter"/>
</dbReference>